<evidence type="ECO:0000256" key="1">
    <source>
        <dbReference type="SAM" id="MobiDB-lite"/>
    </source>
</evidence>
<dbReference type="AlphaFoldDB" id="A0A8X7UTJ1"/>
<feature type="compositionally biased region" description="Basic residues" evidence="1">
    <location>
        <begin position="1"/>
        <end position="27"/>
    </location>
</feature>
<proteinExistence type="predicted"/>
<accession>A0A8X7UTJ1</accession>
<name>A0A8X7UTJ1_BRACI</name>
<dbReference type="EMBL" id="JAAMPC010000010">
    <property type="protein sequence ID" value="KAG2289156.1"/>
    <property type="molecule type" value="Genomic_DNA"/>
</dbReference>
<dbReference type="Proteomes" id="UP000886595">
    <property type="component" value="Unassembled WGS sequence"/>
</dbReference>
<reference evidence="2 3" key="1">
    <citation type="submission" date="2020-02" db="EMBL/GenBank/DDBJ databases">
        <authorList>
            <person name="Ma Q."/>
            <person name="Huang Y."/>
            <person name="Song X."/>
            <person name="Pei D."/>
        </authorList>
    </citation>
    <scope>NUCLEOTIDE SEQUENCE [LARGE SCALE GENOMIC DNA]</scope>
    <source>
        <strain evidence="2">Sxm20200214</strain>
        <tissue evidence="2">Leaf</tissue>
    </source>
</reference>
<sequence>MDRRRRKLTVKKMMRRMKSRKIHSRKRSAGETGMEEKIREVIDNHNDVEDAKPCFLLIIVNEENPK</sequence>
<evidence type="ECO:0000313" key="3">
    <source>
        <dbReference type="Proteomes" id="UP000886595"/>
    </source>
</evidence>
<evidence type="ECO:0000313" key="2">
    <source>
        <dbReference type="EMBL" id="KAG2289156.1"/>
    </source>
</evidence>
<organism evidence="2 3">
    <name type="scientific">Brassica carinata</name>
    <name type="common">Ethiopian mustard</name>
    <name type="synonym">Abyssinian cabbage</name>
    <dbReference type="NCBI Taxonomy" id="52824"/>
    <lineage>
        <taxon>Eukaryota</taxon>
        <taxon>Viridiplantae</taxon>
        <taxon>Streptophyta</taxon>
        <taxon>Embryophyta</taxon>
        <taxon>Tracheophyta</taxon>
        <taxon>Spermatophyta</taxon>
        <taxon>Magnoliopsida</taxon>
        <taxon>eudicotyledons</taxon>
        <taxon>Gunneridae</taxon>
        <taxon>Pentapetalae</taxon>
        <taxon>rosids</taxon>
        <taxon>malvids</taxon>
        <taxon>Brassicales</taxon>
        <taxon>Brassicaceae</taxon>
        <taxon>Brassiceae</taxon>
        <taxon>Brassica</taxon>
    </lineage>
</organism>
<keyword evidence="3" id="KW-1185">Reference proteome</keyword>
<comment type="caution">
    <text evidence="2">The sequence shown here is derived from an EMBL/GenBank/DDBJ whole genome shotgun (WGS) entry which is preliminary data.</text>
</comment>
<gene>
    <name evidence="2" type="ORF">Bca52824_048760</name>
</gene>
<feature type="region of interest" description="Disordered" evidence="1">
    <location>
        <begin position="1"/>
        <end position="36"/>
    </location>
</feature>
<protein>
    <submittedName>
        <fullName evidence="2">Uncharacterized protein</fullName>
    </submittedName>
</protein>